<proteinExistence type="predicted"/>
<reference evidence="1" key="1">
    <citation type="submission" date="2020-07" db="EMBL/GenBank/DDBJ databases">
        <authorList>
            <person name="Lin J."/>
        </authorList>
    </citation>
    <scope>NUCLEOTIDE SEQUENCE</scope>
</reference>
<protein>
    <submittedName>
        <fullName evidence="1">Uncharacterized protein</fullName>
    </submittedName>
</protein>
<evidence type="ECO:0000313" key="1">
    <source>
        <dbReference type="EMBL" id="CAD1823093.1"/>
    </source>
</evidence>
<organism evidence="1">
    <name type="scientific">Ananas comosus var. bracteatus</name>
    <name type="common">red pineapple</name>
    <dbReference type="NCBI Taxonomy" id="296719"/>
    <lineage>
        <taxon>Eukaryota</taxon>
        <taxon>Viridiplantae</taxon>
        <taxon>Streptophyta</taxon>
        <taxon>Embryophyta</taxon>
        <taxon>Tracheophyta</taxon>
        <taxon>Spermatophyta</taxon>
        <taxon>Magnoliopsida</taxon>
        <taxon>Liliopsida</taxon>
        <taxon>Poales</taxon>
        <taxon>Bromeliaceae</taxon>
        <taxon>Bromelioideae</taxon>
        <taxon>Ananas</taxon>
    </lineage>
</organism>
<accession>A0A6V7NWY3</accession>
<dbReference type="AlphaFoldDB" id="A0A6V7NWY3"/>
<name>A0A6V7NWY3_ANACO</name>
<gene>
    <name evidence="1" type="ORF">CB5_LOCUS6304</name>
</gene>
<sequence length="147" mass="15504">MRFQCDEIAVSVWTVLVLATLVGGVQRSWIQSCWTFLLGRPLPRGTVRCSLERRDGRIAVPKEVSPPATLEVMYGGTGVSQSLERFSPPTTLGMVYKVASTNGTGVAQSLVSLGQSVAFSYLQIASVEPASAAAAVAFSDHGKGVAS</sequence>
<dbReference type="EMBL" id="LR862142">
    <property type="protein sequence ID" value="CAD1823093.1"/>
    <property type="molecule type" value="Genomic_DNA"/>
</dbReference>